<evidence type="ECO:0000313" key="2">
    <source>
        <dbReference type="Proteomes" id="UP000193006"/>
    </source>
</evidence>
<dbReference type="Pfam" id="PF11553">
    <property type="entry name" value="DUF3231"/>
    <property type="match status" value="2"/>
</dbReference>
<dbReference type="STRING" id="199441.BkAM31D_22960"/>
<gene>
    <name evidence="1" type="ORF">BkAM31D_22960</name>
</gene>
<evidence type="ECO:0000313" key="1">
    <source>
        <dbReference type="EMBL" id="ARK32493.1"/>
    </source>
</evidence>
<accession>A0A1X9MJN0</accession>
<sequence length="333" mass="38020">MENNQHIGMMSIEIGALWSTYFSETTTRCMIIHFLENVEDPDIELLLTNALTICNKRIPKIEQLLGKENFPIPQGFTDKDVHSKAPRLFSDPFYLYYIWFMSSMELQAHSLSMTLCARTDVNDFYRDVLNDSADTDMKSRELALKKGYFIRAPHIPTPSKVDFVKRQSFLTGWFGERRPLNALEITHLFKNAMTNTIGNLLITGFSQVTESKDIRNLFVRGKEISAKHVTIFNSILKEEDLSSFDSWAAYVTDSTTPPFSEKLMLFHITSLNSVGIGNYGISISASSRRDLGTHYTRLMGEIALYTEDGANLMIEKGWMEQPPQAANRDQLIR</sequence>
<dbReference type="AlphaFoldDB" id="A0A1X9MJN0"/>
<reference evidence="1 2" key="1">
    <citation type="submission" date="2017-04" db="EMBL/GenBank/DDBJ databases">
        <title>Bacillus krulwichiae AM31D Genome sequencing and assembly.</title>
        <authorList>
            <person name="Krulwich T.A."/>
            <person name="Anastor L."/>
            <person name="Ehrlich R."/>
            <person name="Ehrlich G.D."/>
            <person name="Janto B."/>
        </authorList>
    </citation>
    <scope>NUCLEOTIDE SEQUENCE [LARGE SCALE GENOMIC DNA]</scope>
    <source>
        <strain evidence="1 2">AM31D</strain>
    </source>
</reference>
<dbReference type="KEGG" id="bkw:BkAM31D_22960"/>
<organism evidence="1 2">
    <name type="scientific">Halalkalibacter krulwichiae</name>
    <dbReference type="NCBI Taxonomy" id="199441"/>
    <lineage>
        <taxon>Bacteria</taxon>
        <taxon>Bacillati</taxon>
        <taxon>Bacillota</taxon>
        <taxon>Bacilli</taxon>
        <taxon>Bacillales</taxon>
        <taxon>Bacillaceae</taxon>
        <taxon>Halalkalibacter</taxon>
    </lineage>
</organism>
<dbReference type="InterPro" id="IPR012347">
    <property type="entry name" value="Ferritin-like"/>
</dbReference>
<dbReference type="Proteomes" id="UP000193006">
    <property type="component" value="Chromosome"/>
</dbReference>
<dbReference type="EMBL" id="CP020814">
    <property type="protein sequence ID" value="ARK32493.1"/>
    <property type="molecule type" value="Genomic_DNA"/>
</dbReference>
<keyword evidence="2" id="KW-1185">Reference proteome</keyword>
<name>A0A1X9MJN0_9BACI</name>
<dbReference type="RefSeq" id="WP_066157592.1">
    <property type="nucleotide sequence ID" value="NZ_CP020814.1"/>
</dbReference>
<proteinExistence type="predicted"/>
<protein>
    <recommendedName>
        <fullName evidence="3">DUF3231 domain-containing protein</fullName>
    </recommendedName>
</protein>
<dbReference type="Gene3D" id="1.20.1260.10">
    <property type="match status" value="2"/>
</dbReference>
<evidence type="ECO:0008006" key="3">
    <source>
        <dbReference type="Google" id="ProtNLM"/>
    </source>
</evidence>
<dbReference type="InterPro" id="IPR021617">
    <property type="entry name" value="DUF3231"/>
</dbReference>